<organism evidence="6 7">
    <name type="scientific">Aliivibrio fischeri</name>
    <name type="common">Vibrio fischeri</name>
    <dbReference type="NCBI Taxonomy" id="668"/>
    <lineage>
        <taxon>Bacteria</taxon>
        <taxon>Pseudomonadati</taxon>
        <taxon>Pseudomonadota</taxon>
        <taxon>Gammaproteobacteria</taxon>
        <taxon>Vibrionales</taxon>
        <taxon>Vibrionaceae</taxon>
        <taxon>Aliivibrio</taxon>
    </lineage>
</organism>
<evidence type="ECO:0000256" key="4">
    <source>
        <dbReference type="ARBA" id="ARBA00023239"/>
    </source>
</evidence>
<dbReference type="SUPFAM" id="SSF51569">
    <property type="entry name" value="Aldolase"/>
    <property type="match status" value="1"/>
</dbReference>
<evidence type="ECO:0000313" key="7">
    <source>
        <dbReference type="Proteomes" id="UP000321787"/>
    </source>
</evidence>
<keyword evidence="5" id="KW-0119">Carbohydrate metabolism</keyword>
<name>A0A510UKA9_ALIFS</name>
<comment type="pathway">
    <text evidence="1">Carbohydrate acid metabolism.</text>
</comment>
<dbReference type="NCBIfam" id="TIGR01182">
    <property type="entry name" value="eda"/>
    <property type="match status" value="1"/>
</dbReference>
<accession>A0A510UKA9</accession>
<keyword evidence="4" id="KW-0456">Lyase</keyword>
<comment type="caution">
    <text evidence="6">The sequence shown here is derived from an EMBL/GenBank/DDBJ whole genome shotgun (WGS) entry which is preliminary data.</text>
</comment>
<dbReference type="CDD" id="cd00452">
    <property type="entry name" value="KDPG_aldolase"/>
    <property type="match status" value="1"/>
</dbReference>
<proteinExistence type="inferred from homology"/>
<protein>
    <submittedName>
        <fullName evidence="6">Ketohydroxyglutarate aldolase</fullName>
    </submittedName>
</protein>
<dbReference type="PANTHER" id="PTHR30246">
    <property type="entry name" value="2-KETO-3-DEOXY-6-PHOSPHOGLUCONATE ALDOLASE"/>
    <property type="match status" value="1"/>
</dbReference>
<dbReference type="GO" id="GO:0016829">
    <property type="term" value="F:lyase activity"/>
    <property type="evidence" value="ECO:0007669"/>
    <property type="project" value="UniProtKB-KW"/>
</dbReference>
<dbReference type="PANTHER" id="PTHR30246:SF1">
    <property type="entry name" value="2-DEHYDRO-3-DEOXY-6-PHOSPHOGALACTONATE ALDOLASE-RELATED"/>
    <property type="match status" value="1"/>
</dbReference>
<dbReference type="EMBL" id="BJTZ01000024">
    <property type="protein sequence ID" value="GEK15074.1"/>
    <property type="molecule type" value="Genomic_DNA"/>
</dbReference>
<dbReference type="Proteomes" id="UP000321787">
    <property type="component" value="Unassembled WGS sequence"/>
</dbReference>
<dbReference type="Pfam" id="PF01081">
    <property type="entry name" value="Aldolase"/>
    <property type="match status" value="1"/>
</dbReference>
<dbReference type="InterPro" id="IPR000887">
    <property type="entry name" value="Aldlse_KDPG_KHG"/>
</dbReference>
<dbReference type="RefSeq" id="WP_146865513.1">
    <property type="nucleotide sequence ID" value="NZ_BJTZ01000024.1"/>
</dbReference>
<dbReference type="InterPro" id="IPR013785">
    <property type="entry name" value="Aldolase_TIM"/>
</dbReference>
<reference evidence="6 7" key="1">
    <citation type="submission" date="2019-07" db="EMBL/GenBank/DDBJ databases">
        <title>Whole genome shotgun sequence of Aliivibrio fischeri NBRC 101058.</title>
        <authorList>
            <person name="Hosoyama A."/>
            <person name="Uohara A."/>
            <person name="Ohji S."/>
            <person name="Ichikawa N."/>
        </authorList>
    </citation>
    <scope>NUCLEOTIDE SEQUENCE [LARGE SCALE GENOMIC DNA]</scope>
    <source>
        <strain evidence="6 7">NBRC 101058</strain>
    </source>
</reference>
<evidence type="ECO:0000256" key="1">
    <source>
        <dbReference type="ARBA" id="ARBA00004761"/>
    </source>
</evidence>
<evidence type="ECO:0000256" key="5">
    <source>
        <dbReference type="ARBA" id="ARBA00023277"/>
    </source>
</evidence>
<dbReference type="AlphaFoldDB" id="A0A510UKA9"/>
<comment type="similarity">
    <text evidence="2">Belongs to the KHG/KDPG aldolase family.</text>
</comment>
<evidence type="ECO:0000313" key="6">
    <source>
        <dbReference type="EMBL" id="GEK15074.1"/>
    </source>
</evidence>
<sequence length="178" mass="19509">MDYLESKTVAVLTINSLDDLEDRIKKLIKSGYDVLEVTLRTSFAIDAIKIIKTAFPEVKVGAGTVLTIEQLDECVNAGADFGVAPGLNKEIILKAKTYNFDFIPGVATPTEIEAAIQLGINLVKIFPAKTLGGIDYIRAISGPYHEMKYMPTGGVTEDNHKEYLDLKNVFCVGGSWMF</sequence>
<comment type="subunit">
    <text evidence="3">Homotrimer.</text>
</comment>
<gene>
    <name evidence="6" type="ORF">AFI02nite_31100</name>
</gene>
<evidence type="ECO:0000256" key="3">
    <source>
        <dbReference type="ARBA" id="ARBA00011233"/>
    </source>
</evidence>
<dbReference type="Gene3D" id="3.20.20.70">
    <property type="entry name" value="Aldolase class I"/>
    <property type="match status" value="1"/>
</dbReference>
<evidence type="ECO:0000256" key="2">
    <source>
        <dbReference type="ARBA" id="ARBA00006906"/>
    </source>
</evidence>